<dbReference type="InterPro" id="IPR043502">
    <property type="entry name" value="DNA/RNA_pol_sf"/>
</dbReference>
<evidence type="ECO:0000256" key="10">
    <source>
        <dbReference type="ARBA" id="ARBA00022741"/>
    </source>
</evidence>
<dbReference type="GO" id="GO:0003676">
    <property type="term" value="F:nucleic acid binding"/>
    <property type="evidence" value="ECO:0007669"/>
    <property type="project" value="InterPro"/>
</dbReference>
<evidence type="ECO:0000256" key="1">
    <source>
        <dbReference type="ARBA" id="ARBA00004479"/>
    </source>
</evidence>
<dbReference type="InterPro" id="IPR017441">
    <property type="entry name" value="Protein_kinase_ATP_BS"/>
</dbReference>
<dbReference type="SUPFAM" id="SSF53098">
    <property type="entry name" value="Ribonuclease H-like"/>
    <property type="match status" value="1"/>
</dbReference>
<keyword evidence="5" id="KW-0433">Leucine-rich repeat</keyword>
<dbReference type="Pfam" id="PF00069">
    <property type="entry name" value="Pkinase"/>
    <property type="match status" value="1"/>
</dbReference>
<keyword evidence="11" id="KW-0418">Kinase</keyword>
<dbReference type="PROSITE" id="PS50011">
    <property type="entry name" value="PROTEIN_KINASE_DOM"/>
    <property type="match status" value="1"/>
</dbReference>
<keyword evidence="8" id="KW-0732">Signal</keyword>
<dbReference type="InterPro" id="IPR011009">
    <property type="entry name" value="Kinase-like_dom_sf"/>
</dbReference>
<evidence type="ECO:0000256" key="2">
    <source>
        <dbReference type="ARBA" id="ARBA00012513"/>
    </source>
</evidence>
<reference evidence="24" key="1">
    <citation type="submission" date="2018-02" db="EMBL/GenBank/DDBJ databases">
        <authorList>
            <person name="Cohen D.B."/>
            <person name="Kent A.D."/>
        </authorList>
    </citation>
    <scope>NUCLEOTIDE SEQUENCE</scope>
</reference>
<evidence type="ECO:0000256" key="7">
    <source>
        <dbReference type="ARBA" id="ARBA00022692"/>
    </source>
</evidence>
<keyword evidence="10 19" id="KW-0547">Nucleotide-binding</keyword>
<dbReference type="GO" id="GO:0015074">
    <property type="term" value="P:DNA integration"/>
    <property type="evidence" value="ECO:0007669"/>
    <property type="project" value="InterPro"/>
</dbReference>
<evidence type="ECO:0000256" key="15">
    <source>
        <dbReference type="ARBA" id="ARBA00023170"/>
    </source>
</evidence>
<dbReference type="PRINTS" id="PR00019">
    <property type="entry name" value="LEURICHRPT"/>
</dbReference>
<feature type="domain" description="Integrase catalytic" evidence="23">
    <location>
        <begin position="338"/>
        <end position="440"/>
    </location>
</feature>
<dbReference type="GO" id="GO:0016020">
    <property type="term" value="C:membrane"/>
    <property type="evidence" value="ECO:0007669"/>
    <property type="project" value="UniProtKB-SubCell"/>
</dbReference>
<evidence type="ECO:0000256" key="21">
    <source>
        <dbReference type="SAM" id="Phobius"/>
    </source>
</evidence>
<keyword evidence="15" id="KW-0675">Receptor</keyword>
<keyword evidence="13 21" id="KW-1133">Transmembrane helix</keyword>
<dbReference type="Gene3D" id="3.80.10.10">
    <property type="entry name" value="Ribonuclease Inhibitor"/>
    <property type="match status" value="1"/>
</dbReference>
<dbReference type="PROSITE" id="PS50994">
    <property type="entry name" value="INTEGRASE"/>
    <property type="match status" value="1"/>
</dbReference>
<dbReference type="InterPro" id="IPR051420">
    <property type="entry name" value="Ser_Thr_Kinases_DiverseReg"/>
</dbReference>
<dbReference type="FunFam" id="1.10.510.10:FF:000445">
    <property type="entry name" value="MDIS1-interacting receptor like kinase 2"/>
    <property type="match status" value="1"/>
</dbReference>
<dbReference type="PROSITE" id="PS00107">
    <property type="entry name" value="PROTEIN_KINASE_ATP"/>
    <property type="match status" value="1"/>
</dbReference>
<dbReference type="InterPro" id="IPR012337">
    <property type="entry name" value="RNaseH-like_sf"/>
</dbReference>
<evidence type="ECO:0000256" key="16">
    <source>
        <dbReference type="ARBA" id="ARBA00023180"/>
    </source>
</evidence>
<dbReference type="Pfam" id="PF13855">
    <property type="entry name" value="LRR_8"/>
    <property type="match status" value="1"/>
</dbReference>
<dbReference type="Pfam" id="PF07727">
    <property type="entry name" value="RVT_2"/>
    <property type="match status" value="1"/>
</dbReference>
<evidence type="ECO:0000256" key="11">
    <source>
        <dbReference type="ARBA" id="ARBA00022777"/>
    </source>
</evidence>
<dbReference type="PROSITE" id="PS51450">
    <property type="entry name" value="LRR"/>
    <property type="match status" value="1"/>
</dbReference>
<dbReference type="EC" id="2.7.11.1" evidence="2"/>
<evidence type="ECO:0000256" key="6">
    <source>
        <dbReference type="ARBA" id="ARBA00022679"/>
    </source>
</evidence>
<protein>
    <recommendedName>
        <fullName evidence="2">non-specific serine/threonine protein kinase</fullName>
        <ecNumber evidence="2">2.7.11.1</ecNumber>
    </recommendedName>
</protein>
<dbReference type="PANTHER" id="PTHR48005:SF70">
    <property type="entry name" value="MDIS1-INTERACTING RECEPTOR LIKE KINASE 2-LIKE"/>
    <property type="match status" value="1"/>
</dbReference>
<evidence type="ECO:0000256" key="17">
    <source>
        <dbReference type="ARBA" id="ARBA00047899"/>
    </source>
</evidence>
<dbReference type="InterPro" id="IPR036397">
    <property type="entry name" value="RNaseH_sf"/>
</dbReference>
<keyword evidence="3" id="KW-0723">Serine/threonine-protein kinase</keyword>
<evidence type="ECO:0000256" key="3">
    <source>
        <dbReference type="ARBA" id="ARBA00022527"/>
    </source>
</evidence>
<dbReference type="FunFam" id="3.30.200.20:FF:000309">
    <property type="entry name" value="Leucine-rich repeat receptor protein kinase MSP1"/>
    <property type="match status" value="1"/>
</dbReference>
<dbReference type="FunFam" id="3.80.10.10:FF:000383">
    <property type="entry name" value="Leucine-rich repeat receptor protein kinase EMS1"/>
    <property type="match status" value="1"/>
</dbReference>
<feature type="region of interest" description="Disordered" evidence="20">
    <location>
        <begin position="222"/>
        <end position="265"/>
    </location>
</feature>
<keyword evidence="9" id="KW-0677">Repeat</keyword>
<evidence type="ECO:0000256" key="14">
    <source>
        <dbReference type="ARBA" id="ARBA00023136"/>
    </source>
</evidence>
<evidence type="ECO:0000256" key="13">
    <source>
        <dbReference type="ARBA" id="ARBA00022989"/>
    </source>
</evidence>
<gene>
    <name evidence="24" type="ORF">FSB_LOCUS49318</name>
</gene>
<keyword evidence="14 21" id="KW-0472">Membrane</keyword>
<keyword evidence="12 19" id="KW-0067">ATP-binding</keyword>
<dbReference type="SUPFAM" id="SSF56112">
    <property type="entry name" value="Protein kinase-like (PK-like)"/>
    <property type="match status" value="1"/>
</dbReference>
<feature type="compositionally biased region" description="Low complexity" evidence="20">
    <location>
        <begin position="584"/>
        <end position="605"/>
    </location>
</feature>
<dbReference type="SUPFAM" id="SSF56672">
    <property type="entry name" value="DNA/RNA polymerases"/>
    <property type="match status" value="1"/>
</dbReference>
<dbReference type="Gene3D" id="3.30.420.10">
    <property type="entry name" value="Ribonuclease H-like superfamily/Ribonuclease H"/>
    <property type="match status" value="1"/>
</dbReference>
<comment type="catalytic activity">
    <reaction evidence="18">
        <text>L-seryl-[protein] + ATP = O-phospho-L-seryl-[protein] + ADP + H(+)</text>
        <dbReference type="Rhea" id="RHEA:17989"/>
        <dbReference type="Rhea" id="RHEA-COMP:9863"/>
        <dbReference type="Rhea" id="RHEA-COMP:11604"/>
        <dbReference type="ChEBI" id="CHEBI:15378"/>
        <dbReference type="ChEBI" id="CHEBI:29999"/>
        <dbReference type="ChEBI" id="CHEBI:30616"/>
        <dbReference type="ChEBI" id="CHEBI:83421"/>
        <dbReference type="ChEBI" id="CHEBI:456216"/>
        <dbReference type="EC" id="2.7.11.1"/>
    </reaction>
</comment>
<evidence type="ECO:0000256" key="19">
    <source>
        <dbReference type="PROSITE-ProRule" id="PRU10141"/>
    </source>
</evidence>
<keyword evidence="16" id="KW-0325">Glycoprotein</keyword>
<feature type="domain" description="Protein kinase" evidence="22">
    <location>
        <begin position="1398"/>
        <end position="1671"/>
    </location>
</feature>
<evidence type="ECO:0000256" key="18">
    <source>
        <dbReference type="ARBA" id="ARBA00048679"/>
    </source>
</evidence>
<evidence type="ECO:0000313" key="24">
    <source>
        <dbReference type="EMBL" id="SPD21436.1"/>
    </source>
</evidence>
<feature type="compositionally biased region" description="Pro residues" evidence="20">
    <location>
        <begin position="530"/>
        <end position="546"/>
    </location>
</feature>
<evidence type="ECO:0000256" key="9">
    <source>
        <dbReference type="ARBA" id="ARBA00022737"/>
    </source>
</evidence>
<feature type="compositionally biased region" description="Low complexity" evidence="20">
    <location>
        <begin position="234"/>
        <end position="260"/>
    </location>
</feature>
<name>A0A2N9I601_FAGSY</name>
<dbReference type="SUPFAM" id="SSF52058">
    <property type="entry name" value="L domain-like"/>
    <property type="match status" value="1"/>
</dbReference>
<dbReference type="Gene3D" id="1.10.510.10">
    <property type="entry name" value="Transferase(Phosphotransferase) domain 1"/>
    <property type="match status" value="1"/>
</dbReference>
<dbReference type="Gene3D" id="3.30.200.20">
    <property type="entry name" value="Phosphorylase Kinase, domain 1"/>
    <property type="match status" value="1"/>
</dbReference>
<dbReference type="Pfam" id="PF25597">
    <property type="entry name" value="SH3_retrovirus"/>
    <property type="match status" value="1"/>
</dbReference>
<dbReference type="InterPro" id="IPR000719">
    <property type="entry name" value="Prot_kinase_dom"/>
</dbReference>
<evidence type="ECO:0000259" key="22">
    <source>
        <dbReference type="PROSITE" id="PS50011"/>
    </source>
</evidence>
<sequence>MASDSSPTLLPFNTMIHMVTIKLSSSNYLLWKSQLLPLLESQNLLGHVDGTLVPPPPFDPPTSQTPDPKHLAWKATDQRLLSLLLSSLTEEAMAEAVGLSTSREVWTALENTFSHRSKAREIRLKDDLQLMKRGTRPVTAYARAFKALCDQLHAIGRPVDDTDKTHWFLRGLGSDFSSFSTAQLALTPLPCFADLVSKAESFELFQRSLEPSATTAAAFTATSRGRASNHGHFSSNRSNQQGRSNNHSSNRGRSNSGQGRRPPRCQICRTEGHYADRCHQRYARTDSSAHLAEAFNASCSLSETNPSDWYLDTGASAHMTPAQATLDQSTTYTGKDCVIVGNGASLPITHTEFTCNRFQDHLSTSGIHHQLSCPHTPAQNGRAERKHRHVTETGLALLFHSHTSPRFWVDAFSTAAYIINRLPTSLLGGKSPFELLYGSSPNYENFHPFGCRVYPCLRDYMPNKLSPRSIPCIFLGYSPSHKGFRCLDPTTSRIYITRHAQFDETHFPFLNTSQAQPISSLQFSNFLEPSLPPTDMPPSSPAPHSPHIPQSGSNPCDICTDPVDESLQVNDSLTGPSLPPSDPSPASLELPTELPTPAPVAATPMPSHPMLTRAKAGIFKTRHPANLAILGPSGLLSALLASTEPKGFKSAAKNPAWLAAMDEEIQALQTNRTWILVPRPANTNIVGSKWVFRTKYLPDGSIERLKARLVAKGYTQVPGLDYTDTFSPVIKATTVRVVLSLAVTNKWPLRQLDVKNAFLNGSLTEHVYMEQPPGYIDPRFPHHVCHLKKALYGLKQAPRAWFQRFSSFLLTLGFSCSRADTSLFVFHQQSGIIYLLLYVDDIIITGNNSSLLDSFTHKLHSEFATKDLGSLSYFLGLEALPTPDGLFLSQLKYARDILTRAQLLDSKPVHTPMVVSQHLSADGPLFPDPTLYRSLVGALQYLTITRPDIAHAVNSVSQFMHAPTADHFLAVKRILRYVKGTLHFGLTFRPSAAPGTLVAYSDADWAGCPDTRRSTSGYSIYLGDNLVSWSAKKQPTVSRSSCESEYRALAMTAAELLWLTHLLHDLKVPLPQQPLLLCDNKSAIFLSSNPVSHKRAKHVELDYHFLRELVVAGKLRTQYHLNLGEATKLGVLDLSSNHLLGKIPKELGHLKRLLKLLLNDNQLSGNIPPEIGMLSVLTDFNFAANNLSGFIPKQLQECLRLQFLNLSKNILEGSIPSEIGSLQSLQYLDLSQNELTGEIPLRLGDMQKLETLNLSHNNLSGSIPSTFGENASLTSIDISYNELEGPIPDITAFHKAPITALQNNKGLCGNAAGLKACPKMIPNLPSKRNNQFLVIILVSFLGTLFIIFIIVGVSLILCRRVRKTEAKSREAQNDNLFAIWSYDGKMVYENIIDATEEFDSKYCIGVGGYGSVYKVELPTSQVVAVKKLHSLPDGGTSYQKAFTSEISALTEIRHRNIVKLYGFCSHPRHSFLVYEFLEGGSLMKILNNEEGAKTVDWIKRANVIKGVANALSYMHHDCSPSIIHRDISSKNVLLDREYEAHIADFGTARLLKPDSSNWTSLAGTFGYMAPELAYTMEVNEKCDVYSFGVLTLEIIMGKHPGDLISSLTSSAFTTLNMPLKDVLDQRLSLPMNEAAREVLSIAKIAIACLHTVPQSRPTMQQVSQELSTQKLHLPSTLHMITLGEVVDL</sequence>
<dbReference type="FunFam" id="3.80.10.10:FF:000722">
    <property type="entry name" value="Leucine-rich repeat receptor-like protein kinase"/>
    <property type="match status" value="1"/>
</dbReference>
<dbReference type="Pfam" id="PF14223">
    <property type="entry name" value="Retrotran_gag_2"/>
    <property type="match status" value="1"/>
</dbReference>
<comment type="subcellular location">
    <subcellularLocation>
        <location evidence="1">Membrane</location>
        <topology evidence="1">Single-pass type I membrane protein</topology>
    </subcellularLocation>
</comment>
<evidence type="ECO:0000256" key="12">
    <source>
        <dbReference type="ARBA" id="ARBA00022840"/>
    </source>
</evidence>
<dbReference type="CDD" id="cd09272">
    <property type="entry name" value="RNase_HI_RT_Ty1"/>
    <property type="match status" value="1"/>
</dbReference>
<keyword evidence="7 21" id="KW-0812">Transmembrane</keyword>
<proteinExistence type="predicted"/>
<dbReference type="InterPro" id="IPR013103">
    <property type="entry name" value="RVT_2"/>
</dbReference>
<comment type="catalytic activity">
    <reaction evidence="17">
        <text>L-threonyl-[protein] + ATP = O-phospho-L-threonyl-[protein] + ADP + H(+)</text>
        <dbReference type="Rhea" id="RHEA:46608"/>
        <dbReference type="Rhea" id="RHEA-COMP:11060"/>
        <dbReference type="Rhea" id="RHEA-COMP:11605"/>
        <dbReference type="ChEBI" id="CHEBI:15378"/>
        <dbReference type="ChEBI" id="CHEBI:30013"/>
        <dbReference type="ChEBI" id="CHEBI:30616"/>
        <dbReference type="ChEBI" id="CHEBI:61977"/>
        <dbReference type="ChEBI" id="CHEBI:456216"/>
        <dbReference type="EC" id="2.7.11.1"/>
    </reaction>
</comment>
<keyword evidence="6" id="KW-0808">Transferase</keyword>
<evidence type="ECO:0000259" key="23">
    <source>
        <dbReference type="PROSITE" id="PS50994"/>
    </source>
</evidence>
<organism evidence="24">
    <name type="scientific">Fagus sylvatica</name>
    <name type="common">Beechnut</name>
    <dbReference type="NCBI Taxonomy" id="28930"/>
    <lineage>
        <taxon>Eukaryota</taxon>
        <taxon>Viridiplantae</taxon>
        <taxon>Streptophyta</taxon>
        <taxon>Embryophyta</taxon>
        <taxon>Tracheophyta</taxon>
        <taxon>Spermatophyta</taxon>
        <taxon>Magnoliopsida</taxon>
        <taxon>eudicotyledons</taxon>
        <taxon>Gunneridae</taxon>
        <taxon>Pentapetalae</taxon>
        <taxon>rosids</taxon>
        <taxon>fabids</taxon>
        <taxon>Fagales</taxon>
        <taxon>Fagaceae</taxon>
        <taxon>Fagus</taxon>
    </lineage>
</organism>
<evidence type="ECO:0000256" key="5">
    <source>
        <dbReference type="ARBA" id="ARBA00022614"/>
    </source>
</evidence>
<accession>A0A2N9I601</accession>
<keyword evidence="4" id="KW-0597">Phosphoprotein</keyword>
<evidence type="ECO:0000256" key="8">
    <source>
        <dbReference type="ARBA" id="ARBA00022729"/>
    </source>
</evidence>
<dbReference type="InterPro" id="IPR057670">
    <property type="entry name" value="SH3_retrovirus"/>
</dbReference>
<dbReference type="GO" id="GO:0005524">
    <property type="term" value="F:ATP binding"/>
    <property type="evidence" value="ECO:0007669"/>
    <property type="project" value="UniProtKB-UniRule"/>
</dbReference>
<dbReference type="EMBL" id="OIVN01005223">
    <property type="protein sequence ID" value="SPD21436.1"/>
    <property type="molecule type" value="Genomic_DNA"/>
</dbReference>
<dbReference type="InterPro" id="IPR001611">
    <property type="entry name" value="Leu-rich_rpt"/>
</dbReference>
<evidence type="ECO:0000256" key="4">
    <source>
        <dbReference type="ARBA" id="ARBA00022553"/>
    </source>
</evidence>
<feature type="binding site" evidence="19">
    <location>
        <position position="1427"/>
    </location>
    <ligand>
        <name>ATP</name>
        <dbReference type="ChEBI" id="CHEBI:30616"/>
    </ligand>
</feature>
<dbReference type="InterPro" id="IPR001584">
    <property type="entry name" value="Integrase_cat-core"/>
</dbReference>
<feature type="transmembrane region" description="Helical" evidence="21">
    <location>
        <begin position="1332"/>
        <end position="1358"/>
    </location>
</feature>
<feature type="region of interest" description="Disordered" evidence="20">
    <location>
        <begin position="526"/>
        <end position="605"/>
    </location>
</feature>
<dbReference type="Pfam" id="PF00560">
    <property type="entry name" value="LRR_1"/>
    <property type="match status" value="2"/>
</dbReference>
<dbReference type="InterPro" id="IPR032675">
    <property type="entry name" value="LRR_dom_sf"/>
</dbReference>
<dbReference type="PANTHER" id="PTHR48005">
    <property type="entry name" value="LEUCINE RICH REPEAT KINASE 2"/>
    <property type="match status" value="1"/>
</dbReference>
<dbReference type="InterPro" id="IPR008266">
    <property type="entry name" value="Tyr_kinase_AS"/>
</dbReference>
<dbReference type="PROSITE" id="PS00109">
    <property type="entry name" value="PROTEIN_KINASE_TYR"/>
    <property type="match status" value="1"/>
</dbReference>
<dbReference type="GO" id="GO:0004674">
    <property type="term" value="F:protein serine/threonine kinase activity"/>
    <property type="evidence" value="ECO:0007669"/>
    <property type="project" value="UniProtKB-KW"/>
</dbReference>
<evidence type="ECO:0000256" key="20">
    <source>
        <dbReference type="SAM" id="MobiDB-lite"/>
    </source>
</evidence>